<dbReference type="InterPro" id="IPR011991">
    <property type="entry name" value="ArsR-like_HTH"/>
</dbReference>
<dbReference type="InterPro" id="IPR003142">
    <property type="entry name" value="BPL_C"/>
</dbReference>
<dbReference type="CDD" id="cd00090">
    <property type="entry name" value="HTH_ARSR"/>
    <property type="match status" value="1"/>
</dbReference>
<evidence type="ECO:0000259" key="4">
    <source>
        <dbReference type="PROSITE" id="PS51733"/>
    </source>
</evidence>
<dbReference type="InterPro" id="IPR013196">
    <property type="entry name" value="HTH_11"/>
</dbReference>
<dbReference type="PROSITE" id="PS51733">
    <property type="entry name" value="BPL_LPL_CATALYTIC"/>
    <property type="match status" value="1"/>
</dbReference>
<sequence>MGIGMLNKLLALLADGQFHSGEELGEALGVSRAAVWKQLKKLDDLDIPYSSVKGKGYRLHDAIELLDPERIRGSISQRLDILDVLLDVNSTNSYLFERASDHMGKRYAVLAEKQTGGRGRRGRQWVSPFGKNIYLSLLVSFSGGMSSLEGLSLLTAIAVERALGRLGIESIGLKWPNDIYADGRKLAGILLEVTGEYNSHCQVVIGIGLNLSLSEADAAAIDQPWAELRSLNPNLSRNDVAATLLDELLKLVDEFQRTGFAPWQTYWSERDIYHDKEVNIISPSNTIAGVVKGVNRKGELMLKTERGMEVISAGELSVRPAS</sequence>
<evidence type="ECO:0000256" key="1">
    <source>
        <dbReference type="ARBA" id="ARBA00022598"/>
    </source>
</evidence>
<name>A0A160TDE8_9ZZZZ</name>
<keyword evidence="1 5" id="KW-0436">Ligase</keyword>
<dbReference type="Pfam" id="PF08279">
    <property type="entry name" value="HTH_11"/>
    <property type="match status" value="1"/>
</dbReference>
<accession>A0A160TDE8</accession>
<dbReference type="Gene3D" id="3.30.930.10">
    <property type="entry name" value="Bira Bifunctional Protein, Domain 2"/>
    <property type="match status" value="1"/>
</dbReference>
<gene>
    <name evidence="5" type="ORF">MGWOODY_Tha1908</name>
</gene>
<dbReference type="GO" id="GO:0004077">
    <property type="term" value="F:biotin--[biotin carboxyl-carrier protein] ligase activity"/>
    <property type="evidence" value="ECO:0007669"/>
    <property type="project" value="UniProtKB-EC"/>
</dbReference>
<feature type="domain" description="BPL/LPL catalytic" evidence="4">
    <location>
        <begin position="79"/>
        <end position="256"/>
    </location>
</feature>
<dbReference type="AlphaFoldDB" id="A0A160TDE8"/>
<dbReference type="GO" id="GO:0005524">
    <property type="term" value="F:ATP binding"/>
    <property type="evidence" value="ECO:0007669"/>
    <property type="project" value="UniProtKB-KW"/>
</dbReference>
<dbReference type="InterPro" id="IPR045864">
    <property type="entry name" value="aa-tRNA-synth_II/BPL/LPL"/>
</dbReference>
<dbReference type="SUPFAM" id="SSF46785">
    <property type="entry name" value="Winged helix' DNA-binding domain"/>
    <property type="match status" value="1"/>
</dbReference>
<dbReference type="PANTHER" id="PTHR12835">
    <property type="entry name" value="BIOTIN PROTEIN LIGASE"/>
    <property type="match status" value="1"/>
</dbReference>
<dbReference type="SUPFAM" id="SSF50037">
    <property type="entry name" value="C-terminal domain of transcriptional repressors"/>
    <property type="match status" value="1"/>
</dbReference>
<keyword evidence="2" id="KW-0547">Nucleotide-binding</keyword>
<proteinExistence type="inferred from homology"/>
<dbReference type="Pfam" id="PF02237">
    <property type="entry name" value="BPL_C"/>
    <property type="match status" value="1"/>
</dbReference>
<evidence type="ECO:0000313" key="5">
    <source>
        <dbReference type="EMBL" id="CUS42585.1"/>
    </source>
</evidence>
<dbReference type="InterPro" id="IPR004408">
    <property type="entry name" value="Biotin_CoA_COase_ligase"/>
</dbReference>
<evidence type="ECO:0000256" key="2">
    <source>
        <dbReference type="ARBA" id="ARBA00022741"/>
    </source>
</evidence>
<dbReference type="Pfam" id="PF03099">
    <property type="entry name" value="BPL_LplA_LipB"/>
    <property type="match status" value="1"/>
</dbReference>
<dbReference type="CDD" id="cd16442">
    <property type="entry name" value="BPL"/>
    <property type="match status" value="1"/>
</dbReference>
<dbReference type="SUPFAM" id="SSF55681">
    <property type="entry name" value="Class II aaRS and biotin synthetases"/>
    <property type="match status" value="1"/>
</dbReference>
<dbReference type="NCBIfam" id="NF008847">
    <property type="entry name" value="PRK11886.1-2"/>
    <property type="match status" value="1"/>
</dbReference>
<dbReference type="GO" id="GO:0005737">
    <property type="term" value="C:cytoplasm"/>
    <property type="evidence" value="ECO:0007669"/>
    <property type="project" value="TreeGrafter"/>
</dbReference>
<dbReference type="NCBIfam" id="TIGR00121">
    <property type="entry name" value="birA_ligase"/>
    <property type="match status" value="1"/>
</dbReference>
<dbReference type="EC" id="6.3.4.9" evidence="5"/>
<evidence type="ECO:0000256" key="3">
    <source>
        <dbReference type="ARBA" id="ARBA00022840"/>
    </source>
</evidence>
<dbReference type="Gene3D" id="2.30.30.100">
    <property type="match status" value="1"/>
</dbReference>
<dbReference type="Gene3D" id="1.10.10.10">
    <property type="entry name" value="Winged helix-like DNA-binding domain superfamily/Winged helix DNA-binding domain"/>
    <property type="match status" value="1"/>
</dbReference>
<dbReference type="InterPro" id="IPR008988">
    <property type="entry name" value="Transcriptional_repressor_C"/>
</dbReference>
<protein>
    <submittedName>
        <fullName evidence="5">Biotin--protein ligase, / Biotin operon repressor</fullName>
        <ecNumber evidence="5">6.3.4.9</ecNumber>
    </submittedName>
</protein>
<dbReference type="InterPro" id="IPR030855">
    <property type="entry name" value="Bifunct_BirA"/>
</dbReference>
<dbReference type="EMBL" id="CZQC01000067">
    <property type="protein sequence ID" value="CUS42585.1"/>
    <property type="molecule type" value="Genomic_DNA"/>
</dbReference>
<dbReference type="GO" id="GO:0006355">
    <property type="term" value="P:regulation of DNA-templated transcription"/>
    <property type="evidence" value="ECO:0007669"/>
    <property type="project" value="InterPro"/>
</dbReference>
<keyword evidence="3" id="KW-0067">ATP-binding</keyword>
<dbReference type="InterPro" id="IPR036388">
    <property type="entry name" value="WH-like_DNA-bd_sf"/>
</dbReference>
<dbReference type="InterPro" id="IPR036390">
    <property type="entry name" value="WH_DNA-bd_sf"/>
</dbReference>
<dbReference type="HAMAP" id="MF_00978">
    <property type="entry name" value="Bifunct_BirA"/>
    <property type="match status" value="1"/>
</dbReference>
<dbReference type="PANTHER" id="PTHR12835:SF5">
    <property type="entry name" value="BIOTIN--PROTEIN LIGASE"/>
    <property type="match status" value="1"/>
</dbReference>
<dbReference type="InterPro" id="IPR004143">
    <property type="entry name" value="BPL_LPL_catalytic"/>
</dbReference>
<reference evidence="5" key="1">
    <citation type="submission" date="2015-10" db="EMBL/GenBank/DDBJ databases">
        <authorList>
            <person name="Gilbert D.G."/>
        </authorList>
    </citation>
    <scope>NUCLEOTIDE SEQUENCE</scope>
</reference>
<organism evidence="5">
    <name type="scientific">hydrothermal vent metagenome</name>
    <dbReference type="NCBI Taxonomy" id="652676"/>
    <lineage>
        <taxon>unclassified sequences</taxon>
        <taxon>metagenomes</taxon>
        <taxon>ecological metagenomes</taxon>
    </lineage>
</organism>